<evidence type="ECO:0000256" key="5">
    <source>
        <dbReference type="ARBA" id="ARBA00039509"/>
    </source>
</evidence>
<evidence type="ECO:0000256" key="7">
    <source>
        <dbReference type="SAM" id="SignalP"/>
    </source>
</evidence>
<reference evidence="8" key="2">
    <citation type="submission" date="2025-09" db="UniProtKB">
        <authorList>
            <consortium name="Ensembl"/>
        </authorList>
    </citation>
    <scope>IDENTIFICATION</scope>
</reference>
<dbReference type="PROSITE" id="PS51808">
    <property type="entry name" value="CHCH"/>
    <property type="match status" value="1"/>
</dbReference>
<dbReference type="SUPFAM" id="SSF47072">
    <property type="entry name" value="Cysteine alpha-hairpin motif"/>
    <property type="match status" value="1"/>
</dbReference>
<feature type="region of interest" description="Disordered" evidence="6">
    <location>
        <begin position="43"/>
        <end position="91"/>
    </location>
</feature>
<protein>
    <recommendedName>
        <fullName evidence="5">Coiled-coil-helix-coiled-coil-helix domain-containing protein 7</fullName>
    </recommendedName>
</protein>
<dbReference type="InterPro" id="IPR051040">
    <property type="entry name" value="COX23"/>
</dbReference>
<dbReference type="InterPro" id="IPR009069">
    <property type="entry name" value="Cys_alpha_HP_mot_SF"/>
</dbReference>
<evidence type="ECO:0000256" key="4">
    <source>
        <dbReference type="ARBA" id="ARBA00038205"/>
    </source>
</evidence>
<evidence type="ECO:0000256" key="3">
    <source>
        <dbReference type="ARBA" id="ARBA00023157"/>
    </source>
</evidence>
<feature type="region of interest" description="Disordered" evidence="6">
    <location>
        <begin position="130"/>
        <end position="158"/>
    </location>
</feature>
<feature type="chain" id="PRO_5034035190" description="Coiled-coil-helix-coiled-coil-helix domain-containing protein 7" evidence="7">
    <location>
        <begin position="19"/>
        <end position="324"/>
    </location>
</feature>
<comment type="subcellular location">
    <subcellularLocation>
        <location evidence="1">Mitochondrion intermembrane space</location>
    </subcellularLocation>
</comment>
<dbReference type="GO" id="GO:0033108">
    <property type="term" value="P:mitochondrial respiratory chain complex assembly"/>
    <property type="evidence" value="ECO:0007669"/>
    <property type="project" value="TreeGrafter"/>
</dbReference>
<name>A0A8B9S0H0_9AVES</name>
<dbReference type="AlphaFoldDB" id="A0A8B9S0H0"/>
<feature type="compositionally biased region" description="Polar residues" evidence="6">
    <location>
        <begin position="68"/>
        <end position="79"/>
    </location>
</feature>
<evidence type="ECO:0000313" key="8">
    <source>
        <dbReference type="Ensembl" id="ENSANIP00000022381.1"/>
    </source>
</evidence>
<evidence type="ECO:0000256" key="2">
    <source>
        <dbReference type="ARBA" id="ARBA00023128"/>
    </source>
</evidence>
<evidence type="ECO:0000256" key="6">
    <source>
        <dbReference type="SAM" id="MobiDB-lite"/>
    </source>
</evidence>
<dbReference type="Proteomes" id="UP000694541">
    <property type="component" value="Unplaced"/>
</dbReference>
<keyword evidence="2" id="KW-0496">Mitochondrion</keyword>
<feature type="signal peptide" evidence="7">
    <location>
        <begin position="1"/>
        <end position="18"/>
    </location>
</feature>
<evidence type="ECO:0000256" key="1">
    <source>
        <dbReference type="ARBA" id="ARBA00004569"/>
    </source>
</evidence>
<keyword evidence="9" id="KW-1185">Reference proteome</keyword>
<feature type="region of interest" description="Disordered" evidence="6">
    <location>
        <begin position="302"/>
        <end position="324"/>
    </location>
</feature>
<dbReference type="PANTHER" id="PTHR46811:SF1">
    <property type="entry name" value="COILED-COIL-HELIX-COILED-COIL-HELIX DOMAIN-CONTAINING PROTEIN 7"/>
    <property type="match status" value="1"/>
</dbReference>
<dbReference type="GO" id="GO:0005758">
    <property type="term" value="C:mitochondrial intermembrane space"/>
    <property type="evidence" value="ECO:0007669"/>
    <property type="project" value="UniProtKB-SubCell"/>
</dbReference>
<proteinExistence type="inferred from homology"/>
<accession>A0A8B9S0H0</accession>
<organism evidence="8 9">
    <name type="scientific">Accipiter nisus</name>
    <name type="common">Eurasian sparrowhawk</name>
    <dbReference type="NCBI Taxonomy" id="211598"/>
    <lineage>
        <taxon>Eukaryota</taxon>
        <taxon>Metazoa</taxon>
        <taxon>Chordata</taxon>
        <taxon>Craniata</taxon>
        <taxon>Vertebrata</taxon>
        <taxon>Euteleostomi</taxon>
        <taxon>Archelosauria</taxon>
        <taxon>Archosauria</taxon>
        <taxon>Dinosauria</taxon>
        <taxon>Saurischia</taxon>
        <taxon>Theropoda</taxon>
        <taxon>Coelurosauria</taxon>
        <taxon>Aves</taxon>
        <taxon>Neognathae</taxon>
        <taxon>Neoaves</taxon>
        <taxon>Telluraves</taxon>
        <taxon>Accipitrimorphae</taxon>
        <taxon>Accipitriformes</taxon>
        <taxon>Accipitridae</taxon>
        <taxon>Accipitrinae</taxon>
        <taxon>Accipiter</taxon>
    </lineage>
</organism>
<dbReference type="Ensembl" id="ENSANIT00000023125.1">
    <property type="protein sequence ID" value="ENSANIP00000022381.1"/>
    <property type="gene ID" value="ENSANIG00000015234.1"/>
</dbReference>
<comment type="similarity">
    <text evidence="4">Belongs to the CHCHD7 family.</text>
</comment>
<dbReference type="PANTHER" id="PTHR46811">
    <property type="entry name" value="COILED-COIL-HELIX-COILED-COIL-HELIX DOMAIN-CONTAINING PROTEIN 7"/>
    <property type="match status" value="1"/>
</dbReference>
<keyword evidence="3" id="KW-1015">Disulfide bond</keyword>
<sequence length="324" mass="34866">CLPLPLAALAAVTAFTAQAPERRGGEGAAAQLLPLPLPLPRAAAAAPAPAHRGGRRRAPRALLPSPGQTAASPARSRTNIAPRGGRGGVEETPERAAIVVYALRCSPACRTRRAHTARRPHAPRVGRLPQSVRAAAAPRRRRLRPAPPAPLVEGGAAQGRGGPAAAAIGGPALPLSAAGAWAAAALGRGEPRGRERGRLRPYLSGLPEPLTSFELETGCPLPPRGSRGHGRGRRYEYLSRMSRHAQQLRDHDINPCIAETDASAKCMDDNNYNKDMCTDYFLKYKSCRKFWHDIMMQRRRNGVKPEMPSAEERKKMLESMGKPY</sequence>
<reference evidence="8" key="1">
    <citation type="submission" date="2025-08" db="UniProtKB">
        <authorList>
            <consortium name="Ensembl"/>
        </authorList>
    </citation>
    <scope>IDENTIFICATION</scope>
</reference>
<keyword evidence="7" id="KW-0732">Signal</keyword>
<evidence type="ECO:0000313" key="9">
    <source>
        <dbReference type="Proteomes" id="UP000694541"/>
    </source>
</evidence>